<feature type="region of interest" description="Disordered" evidence="1">
    <location>
        <begin position="15"/>
        <end position="37"/>
    </location>
</feature>
<gene>
    <name evidence="2" type="ORF">T10_8639</name>
</gene>
<evidence type="ECO:0000313" key="3">
    <source>
        <dbReference type="Proteomes" id="UP000054843"/>
    </source>
</evidence>
<comment type="caution">
    <text evidence="2">The sequence shown here is derived from an EMBL/GenBank/DDBJ whole genome shotgun (WGS) entry which is preliminary data.</text>
</comment>
<name>A0A0V1MX04_9BILA</name>
<reference evidence="2 3" key="1">
    <citation type="submission" date="2015-01" db="EMBL/GenBank/DDBJ databases">
        <title>Evolution of Trichinella species and genotypes.</title>
        <authorList>
            <person name="Korhonen P.K."/>
            <person name="Edoardo P."/>
            <person name="Giuseppe L.R."/>
            <person name="Gasser R.B."/>
        </authorList>
    </citation>
    <scope>NUCLEOTIDE SEQUENCE [LARGE SCALE GENOMIC DNA]</scope>
    <source>
        <strain evidence="2">ISS1980</strain>
    </source>
</reference>
<protein>
    <submittedName>
        <fullName evidence="2">Uncharacterized protein</fullName>
    </submittedName>
</protein>
<evidence type="ECO:0000313" key="2">
    <source>
        <dbReference type="EMBL" id="KRZ76311.1"/>
    </source>
</evidence>
<evidence type="ECO:0000256" key="1">
    <source>
        <dbReference type="SAM" id="MobiDB-lite"/>
    </source>
</evidence>
<organism evidence="2 3">
    <name type="scientific">Trichinella papuae</name>
    <dbReference type="NCBI Taxonomy" id="268474"/>
    <lineage>
        <taxon>Eukaryota</taxon>
        <taxon>Metazoa</taxon>
        <taxon>Ecdysozoa</taxon>
        <taxon>Nematoda</taxon>
        <taxon>Enoplea</taxon>
        <taxon>Dorylaimia</taxon>
        <taxon>Trichinellida</taxon>
        <taxon>Trichinellidae</taxon>
        <taxon>Trichinella</taxon>
    </lineage>
</organism>
<proteinExistence type="predicted"/>
<dbReference type="Proteomes" id="UP000054843">
    <property type="component" value="Unassembled WGS sequence"/>
</dbReference>
<dbReference type="EMBL" id="JYDO01000029">
    <property type="protein sequence ID" value="KRZ76311.1"/>
    <property type="molecule type" value="Genomic_DNA"/>
</dbReference>
<sequence>MTTVTVLLKFKAKNSRRAERQRGKPHAFVGSTRSGKFSNATGKLEIEKLHATDAQHQHDMAADRTVEVKSLLLQAKLFASVEQMDVRGQAGYHRWRLQGKGRPPFNGLVSTWTLQNGKNSRFVLRLLLKESKSKSRTITHP</sequence>
<dbReference type="AlphaFoldDB" id="A0A0V1MX04"/>
<accession>A0A0V1MX04</accession>
<keyword evidence="3" id="KW-1185">Reference proteome</keyword>